<reference evidence="1" key="2">
    <citation type="submission" date="2020-09" db="EMBL/GenBank/DDBJ databases">
        <authorList>
            <person name="Sun Q."/>
            <person name="Ohkuma M."/>
        </authorList>
    </citation>
    <scope>NUCLEOTIDE SEQUENCE</scope>
    <source>
        <strain evidence="1">JCM 19831</strain>
    </source>
</reference>
<proteinExistence type="predicted"/>
<dbReference type="Proteomes" id="UP000642070">
    <property type="component" value="Unassembled WGS sequence"/>
</dbReference>
<organism evidence="1 2">
    <name type="scientific">Dactylosporangium sucinum</name>
    <dbReference type="NCBI Taxonomy" id="1424081"/>
    <lineage>
        <taxon>Bacteria</taxon>
        <taxon>Bacillati</taxon>
        <taxon>Actinomycetota</taxon>
        <taxon>Actinomycetes</taxon>
        <taxon>Micromonosporales</taxon>
        <taxon>Micromonosporaceae</taxon>
        <taxon>Dactylosporangium</taxon>
    </lineage>
</organism>
<dbReference type="EMBL" id="BMPI01000007">
    <property type="protein sequence ID" value="GGM17017.1"/>
    <property type="molecule type" value="Genomic_DNA"/>
</dbReference>
<evidence type="ECO:0000313" key="1">
    <source>
        <dbReference type="EMBL" id="GGM17017.1"/>
    </source>
</evidence>
<gene>
    <name evidence="1" type="ORF">GCM10007977_017830</name>
</gene>
<reference evidence="1" key="1">
    <citation type="journal article" date="2014" name="Int. J. Syst. Evol. Microbiol.">
        <title>Complete genome sequence of Corynebacterium casei LMG S-19264T (=DSM 44701T), isolated from a smear-ripened cheese.</title>
        <authorList>
            <consortium name="US DOE Joint Genome Institute (JGI-PGF)"/>
            <person name="Walter F."/>
            <person name="Albersmeier A."/>
            <person name="Kalinowski J."/>
            <person name="Ruckert C."/>
        </authorList>
    </citation>
    <scope>NUCLEOTIDE SEQUENCE</scope>
    <source>
        <strain evidence="1">JCM 19831</strain>
    </source>
</reference>
<accession>A0A917TCB4</accession>
<evidence type="ECO:0000313" key="2">
    <source>
        <dbReference type="Proteomes" id="UP000642070"/>
    </source>
</evidence>
<dbReference type="AlphaFoldDB" id="A0A917TCB4"/>
<comment type="caution">
    <text evidence="1">The sequence shown here is derived from an EMBL/GenBank/DDBJ whole genome shotgun (WGS) entry which is preliminary data.</text>
</comment>
<keyword evidence="2" id="KW-1185">Reference proteome</keyword>
<name>A0A917TCB4_9ACTN</name>
<sequence>MRSIVRCRITVCAVTDLLKRLAAAPGVYRGRGDGLESGPFVARIKVTSVVRGNAITLDYEAVSDSKGLQHVEHTILTASEAGRLELHVTCLELPGVTRFVESQPGVFNAYEGPMPAKIIMTMPSDGVLTYGWWWSRDEADPREQSRAEVRRTG</sequence>
<protein>
    <submittedName>
        <fullName evidence="1">Uncharacterized protein</fullName>
    </submittedName>
</protein>